<dbReference type="GO" id="GO:0017183">
    <property type="term" value="P:protein histidyl modification to diphthamide"/>
    <property type="evidence" value="ECO:0007669"/>
    <property type="project" value="TreeGrafter"/>
</dbReference>
<reference evidence="1" key="1">
    <citation type="submission" date="2021-06" db="EMBL/GenBank/DDBJ databases">
        <authorList>
            <person name="Kallberg Y."/>
            <person name="Tangrot J."/>
            <person name="Rosling A."/>
        </authorList>
    </citation>
    <scope>NUCLEOTIDE SEQUENCE</scope>
    <source>
        <strain evidence="1">CL551</strain>
    </source>
</reference>
<dbReference type="PANTHER" id="PTHR12196">
    <property type="entry name" value="DOMAIN OF UNKNOWN FUNCTION 71 DUF71 -CONTAINING PROTEIN"/>
    <property type="match status" value="1"/>
</dbReference>
<dbReference type="InterPro" id="IPR035959">
    <property type="entry name" value="RutC-like_sf"/>
</dbReference>
<dbReference type="CDD" id="cd06156">
    <property type="entry name" value="eu_AANH_C_2"/>
    <property type="match status" value="1"/>
</dbReference>
<proteinExistence type="predicted"/>
<organism evidence="1 2">
    <name type="scientific">Acaulospora morrowiae</name>
    <dbReference type="NCBI Taxonomy" id="94023"/>
    <lineage>
        <taxon>Eukaryota</taxon>
        <taxon>Fungi</taxon>
        <taxon>Fungi incertae sedis</taxon>
        <taxon>Mucoromycota</taxon>
        <taxon>Glomeromycotina</taxon>
        <taxon>Glomeromycetes</taxon>
        <taxon>Diversisporales</taxon>
        <taxon>Acaulosporaceae</taxon>
        <taxon>Acaulospora</taxon>
    </lineage>
</organism>
<dbReference type="EMBL" id="CAJVPV010034350">
    <property type="protein sequence ID" value="CAG8748754.1"/>
    <property type="molecule type" value="Genomic_DNA"/>
</dbReference>
<dbReference type="CDD" id="cd06155">
    <property type="entry name" value="eu_AANH_C_1"/>
    <property type="match status" value="1"/>
</dbReference>
<name>A0A9N9IRV9_9GLOM</name>
<dbReference type="InterPro" id="IPR006175">
    <property type="entry name" value="YjgF/YER057c/UK114"/>
</dbReference>
<accession>A0A9N9IRV9</accession>
<comment type="caution">
    <text evidence="1">The sequence shown here is derived from an EMBL/GenBank/DDBJ whole genome shotgun (WGS) entry which is preliminary data.</text>
</comment>
<dbReference type="SUPFAM" id="SSF55298">
    <property type="entry name" value="YjgF-like"/>
    <property type="match status" value="2"/>
</dbReference>
<dbReference type="Pfam" id="PF01042">
    <property type="entry name" value="Ribonuc_L-PSP"/>
    <property type="match status" value="2"/>
</dbReference>
<dbReference type="GO" id="GO:0017178">
    <property type="term" value="F:diphthine-ammonia ligase activity"/>
    <property type="evidence" value="ECO:0007669"/>
    <property type="project" value="TreeGrafter"/>
</dbReference>
<gene>
    <name evidence="1" type="ORF">AMORRO_LOCUS15209</name>
</gene>
<dbReference type="AlphaFoldDB" id="A0A9N9IRV9"/>
<feature type="non-terminal residue" evidence="1">
    <location>
        <position position="1"/>
    </location>
</feature>
<dbReference type="Proteomes" id="UP000789342">
    <property type="component" value="Unassembled WGS sequence"/>
</dbReference>
<dbReference type="Gene3D" id="3.30.1330.40">
    <property type="entry name" value="RutC-like"/>
    <property type="match status" value="2"/>
</dbReference>
<keyword evidence="2" id="KW-1185">Reference proteome</keyword>
<sequence>EKEENPRSIPPSPIIIDRILEPEDLNYDHYALHSNPPYFCISGTTAYHYKNSQATQPFDSIEEETRVCMLALQERLYELGLDWSDVTNMNVYIKDMNEFSKMNGIYKTFFDINPPTRACVASNLFSPIKIQIDLSATKLPSDANKINSTKPMKTMHVQSMSYWAPANIGPYSQAKIINNHAYIAGQIGLIPSSLEFPIPQDISSQTALSLRNLEKIANALELNVKKRSALCICYVDDKDSFGFVRKSWNWFCGNSEDPKKPKSIPPVLYVSVPSLPKRGKVEWQVLVHDESNFEEIDHDDHKSSEILKNYLVSGEPLIFNDELNADDANPLMIKVNTWSLSPITSSVITIKFEE</sequence>
<evidence type="ECO:0000313" key="1">
    <source>
        <dbReference type="EMBL" id="CAG8748754.1"/>
    </source>
</evidence>
<evidence type="ECO:0000313" key="2">
    <source>
        <dbReference type="Proteomes" id="UP000789342"/>
    </source>
</evidence>
<dbReference type="PANTHER" id="PTHR12196:SF2">
    <property type="entry name" value="DIPHTHINE--AMMONIA LIGASE"/>
    <property type="match status" value="1"/>
</dbReference>
<protein>
    <submittedName>
        <fullName evidence="1">5939_t:CDS:1</fullName>
    </submittedName>
</protein>
<dbReference type="OrthoDB" id="686384at2759"/>
<dbReference type="InterPro" id="IPR030662">
    <property type="entry name" value="DPH6/MJ0570"/>
</dbReference>
<feature type="non-terminal residue" evidence="1">
    <location>
        <position position="354"/>
    </location>
</feature>